<sequence>MVDATRKHIAPQHRVLVDAKAFLNTEINAGVLYFTPGQIELMRNLMQYANRRTTWASDYYIGYYLSPTDEDWNLIQQEVADLEETLMGNNNTLWGYSDQYYDVLQDLSMPAGVEDMYGSVVPEGEVWEV</sequence>
<protein>
    <submittedName>
        <fullName evidence="1">Uncharacterized protein</fullName>
    </submittedName>
</protein>
<accession>X1CZ11</accession>
<reference evidence="1" key="1">
    <citation type="journal article" date="2014" name="Front. Microbiol.">
        <title>High frequency of phylogenetically diverse reductive dehalogenase-homologous genes in deep subseafloor sedimentary metagenomes.</title>
        <authorList>
            <person name="Kawai M."/>
            <person name="Futagami T."/>
            <person name="Toyoda A."/>
            <person name="Takaki Y."/>
            <person name="Nishi S."/>
            <person name="Hori S."/>
            <person name="Arai W."/>
            <person name="Tsubouchi T."/>
            <person name="Morono Y."/>
            <person name="Uchiyama I."/>
            <person name="Ito T."/>
            <person name="Fujiyama A."/>
            <person name="Inagaki F."/>
            <person name="Takami H."/>
        </authorList>
    </citation>
    <scope>NUCLEOTIDE SEQUENCE</scope>
    <source>
        <strain evidence="1">Expedition CK06-06</strain>
    </source>
</reference>
<evidence type="ECO:0000313" key="1">
    <source>
        <dbReference type="EMBL" id="GAH01275.1"/>
    </source>
</evidence>
<dbReference type="AlphaFoldDB" id="X1CZ11"/>
<dbReference type="EMBL" id="BART01025468">
    <property type="protein sequence ID" value="GAH01275.1"/>
    <property type="molecule type" value="Genomic_DNA"/>
</dbReference>
<comment type="caution">
    <text evidence="1">The sequence shown here is derived from an EMBL/GenBank/DDBJ whole genome shotgun (WGS) entry which is preliminary data.</text>
</comment>
<proteinExistence type="predicted"/>
<gene>
    <name evidence="1" type="ORF">S01H4_45711</name>
</gene>
<organism evidence="1">
    <name type="scientific">marine sediment metagenome</name>
    <dbReference type="NCBI Taxonomy" id="412755"/>
    <lineage>
        <taxon>unclassified sequences</taxon>
        <taxon>metagenomes</taxon>
        <taxon>ecological metagenomes</taxon>
    </lineage>
</organism>
<feature type="non-terminal residue" evidence="1">
    <location>
        <position position="129"/>
    </location>
</feature>
<name>X1CZ11_9ZZZZ</name>